<evidence type="ECO:0000256" key="4">
    <source>
        <dbReference type="ARBA" id="ARBA00023242"/>
    </source>
</evidence>
<sequence length="356" mass="40552">MFEVEEMDIVTKVLKTAAEQAKQFKSINVEKHLELEYDLGTLLAVDSNDLDLKQMRSESNRDEYLKDLARDNTQLLLNKIWELPIERVEEAIVAKLPAPTFVLPREKPLPKPKPLTKWQKYAREKGITKIKKSKLNWDETLQKWVPHYGFKRAAADKEKSWLLPVPDNADPNEDQFSKLSETKSENVAKNEFQRLRNLAKAKNIKIPRVGFLSVDKLNSKQLGEAVSVAKFSTASLGKFQGNLAKEKQAKNIKALLPSSKKRKPAPLTPVEEKKSNFDILDSILSKKPKLDIEKAVNRVLNTEQRERAAEKKNQKRGRKKMKGGKKGKDTGKRTGVKPKGGKGSRKPRGKMGRKRR</sequence>
<gene>
    <name evidence="7" type="primary">Rrs1</name>
    <name evidence="7" type="ORF">B7P43_G15118</name>
</gene>
<keyword evidence="4 5" id="KW-0539">Nucleus</keyword>
<dbReference type="GO" id="GO:0042254">
    <property type="term" value="P:ribosome biogenesis"/>
    <property type="evidence" value="ECO:0007669"/>
    <property type="project" value="UniProtKB-KW"/>
</dbReference>
<evidence type="ECO:0000313" key="8">
    <source>
        <dbReference type="Proteomes" id="UP000235965"/>
    </source>
</evidence>
<accession>A0A2J7QE87</accession>
<comment type="similarity">
    <text evidence="2 5">Belongs to the RRS1 family.</text>
</comment>
<evidence type="ECO:0000256" key="6">
    <source>
        <dbReference type="SAM" id="MobiDB-lite"/>
    </source>
</evidence>
<feature type="compositionally biased region" description="Basic residues" evidence="6">
    <location>
        <begin position="313"/>
        <end position="325"/>
    </location>
</feature>
<evidence type="ECO:0000256" key="5">
    <source>
        <dbReference type="RuleBase" id="RU364132"/>
    </source>
</evidence>
<evidence type="ECO:0000256" key="3">
    <source>
        <dbReference type="ARBA" id="ARBA00022517"/>
    </source>
</evidence>
<organism evidence="7 8">
    <name type="scientific">Cryptotermes secundus</name>
    <dbReference type="NCBI Taxonomy" id="105785"/>
    <lineage>
        <taxon>Eukaryota</taxon>
        <taxon>Metazoa</taxon>
        <taxon>Ecdysozoa</taxon>
        <taxon>Arthropoda</taxon>
        <taxon>Hexapoda</taxon>
        <taxon>Insecta</taxon>
        <taxon>Pterygota</taxon>
        <taxon>Neoptera</taxon>
        <taxon>Polyneoptera</taxon>
        <taxon>Dictyoptera</taxon>
        <taxon>Blattodea</taxon>
        <taxon>Blattoidea</taxon>
        <taxon>Termitoidae</taxon>
        <taxon>Kalotermitidae</taxon>
        <taxon>Cryptotermitinae</taxon>
        <taxon>Cryptotermes</taxon>
    </lineage>
</organism>
<protein>
    <recommendedName>
        <fullName evidence="5">Ribosome biogenesis regulatory protein</fullName>
    </recommendedName>
</protein>
<proteinExistence type="inferred from homology"/>
<dbReference type="InParanoid" id="A0A2J7QE87"/>
<feature type="region of interest" description="Disordered" evidence="6">
    <location>
        <begin position="302"/>
        <end position="356"/>
    </location>
</feature>
<name>A0A2J7QE87_9NEOP</name>
<evidence type="ECO:0000256" key="2">
    <source>
        <dbReference type="ARBA" id="ARBA00010077"/>
    </source>
</evidence>
<feature type="compositionally biased region" description="Basic residues" evidence="6">
    <location>
        <begin position="334"/>
        <end position="356"/>
    </location>
</feature>
<dbReference type="InterPro" id="IPR007023">
    <property type="entry name" value="Ribosom_reg"/>
</dbReference>
<keyword evidence="3 5" id="KW-0690">Ribosome biogenesis</keyword>
<dbReference type="AlphaFoldDB" id="A0A2J7QE87"/>
<comment type="caution">
    <text evidence="7">The sequence shown here is derived from an EMBL/GenBank/DDBJ whole genome shotgun (WGS) entry which is preliminary data.</text>
</comment>
<feature type="compositionally biased region" description="Basic and acidic residues" evidence="6">
    <location>
        <begin position="303"/>
        <end position="312"/>
    </location>
</feature>
<dbReference type="Proteomes" id="UP000235965">
    <property type="component" value="Unassembled WGS sequence"/>
</dbReference>
<dbReference type="GO" id="GO:0005634">
    <property type="term" value="C:nucleus"/>
    <property type="evidence" value="ECO:0007669"/>
    <property type="project" value="UniProtKB-SubCell"/>
</dbReference>
<dbReference type="FunCoup" id="A0A2J7QE87">
    <property type="interactions" value="1298"/>
</dbReference>
<reference evidence="7 8" key="1">
    <citation type="submission" date="2017-12" db="EMBL/GenBank/DDBJ databases">
        <title>Hemimetabolous genomes reveal molecular basis of termite eusociality.</title>
        <authorList>
            <person name="Harrison M.C."/>
            <person name="Jongepier E."/>
            <person name="Robertson H.M."/>
            <person name="Arning N."/>
            <person name="Bitard-Feildel T."/>
            <person name="Chao H."/>
            <person name="Childers C.P."/>
            <person name="Dinh H."/>
            <person name="Doddapaneni H."/>
            <person name="Dugan S."/>
            <person name="Gowin J."/>
            <person name="Greiner C."/>
            <person name="Han Y."/>
            <person name="Hu H."/>
            <person name="Hughes D.S.T."/>
            <person name="Huylmans A.-K."/>
            <person name="Kemena C."/>
            <person name="Kremer L.P.M."/>
            <person name="Lee S.L."/>
            <person name="Lopez-Ezquerra A."/>
            <person name="Mallet L."/>
            <person name="Monroy-Kuhn J.M."/>
            <person name="Moser A."/>
            <person name="Murali S.C."/>
            <person name="Muzny D.M."/>
            <person name="Otani S."/>
            <person name="Piulachs M.-D."/>
            <person name="Poelchau M."/>
            <person name="Qu J."/>
            <person name="Schaub F."/>
            <person name="Wada-Katsumata A."/>
            <person name="Worley K.C."/>
            <person name="Xie Q."/>
            <person name="Ylla G."/>
            <person name="Poulsen M."/>
            <person name="Gibbs R.A."/>
            <person name="Schal C."/>
            <person name="Richards S."/>
            <person name="Belles X."/>
            <person name="Korb J."/>
            <person name="Bornberg-Bauer E."/>
        </authorList>
    </citation>
    <scope>NUCLEOTIDE SEQUENCE [LARGE SCALE GENOMIC DNA]</scope>
    <source>
        <tissue evidence="7">Whole body</tissue>
    </source>
</reference>
<dbReference type="STRING" id="105785.A0A2J7QE87"/>
<evidence type="ECO:0000313" key="7">
    <source>
        <dbReference type="EMBL" id="PNF26909.1"/>
    </source>
</evidence>
<evidence type="ECO:0000256" key="1">
    <source>
        <dbReference type="ARBA" id="ARBA00004123"/>
    </source>
</evidence>
<comment type="function">
    <text evidence="5">Involved in ribosomal large subunit assembly.</text>
</comment>
<dbReference type="EMBL" id="NEVH01015318">
    <property type="protein sequence ID" value="PNF26909.1"/>
    <property type="molecule type" value="Genomic_DNA"/>
</dbReference>
<dbReference type="Pfam" id="PF04939">
    <property type="entry name" value="RRS1"/>
    <property type="match status" value="1"/>
</dbReference>
<comment type="subcellular location">
    <subcellularLocation>
        <location evidence="1 5">Nucleus</location>
    </subcellularLocation>
</comment>
<keyword evidence="8" id="KW-1185">Reference proteome</keyword>
<dbReference type="OrthoDB" id="28455at2759"/>